<protein>
    <submittedName>
        <fullName evidence="2">Uncharacterized protein</fullName>
    </submittedName>
</protein>
<evidence type="ECO:0000313" key="2">
    <source>
        <dbReference type="EMBL" id="PNX57692.1"/>
    </source>
</evidence>
<feature type="region of interest" description="Disordered" evidence="1">
    <location>
        <begin position="72"/>
        <end position="91"/>
    </location>
</feature>
<reference evidence="2 3" key="1">
    <citation type="journal article" date="2014" name="Am. J. Bot.">
        <title>Genome assembly and annotation for red clover (Trifolium pratense; Fabaceae).</title>
        <authorList>
            <person name="Istvanek J."/>
            <person name="Jaros M."/>
            <person name="Krenek A."/>
            <person name="Repkova J."/>
        </authorList>
    </citation>
    <scope>NUCLEOTIDE SEQUENCE [LARGE SCALE GENOMIC DNA]</scope>
    <source>
        <strain evidence="3">cv. Tatra</strain>
        <tissue evidence="2">Young leaves</tissue>
    </source>
</reference>
<dbReference type="EMBL" id="ASHM01124566">
    <property type="protein sequence ID" value="PNX57692.1"/>
    <property type="molecule type" value="Genomic_DNA"/>
</dbReference>
<dbReference type="AlphaFoldDB" id="A0A2K3JUI9"/>
<dbReference type="Proteomes" id="UP000236291">
    <property type="component" value="Unassembled WGS sequence"/>
</dbReference>
<organism evidence="2 3">
    <name type="scientific">Trifolium pratense</name>
    <name type="common">Red clover</name>
    <dbReference type="NCBI Taxonomy" id="57577"/>
    <lineage>
        <taxon>Eukaryota</taxon>
        <taxon>Viridiplantae</taxon>
        <taxon>Streptophyta</taxon>
        <taxon>Embryophyta</taxon>
        <taxon>Tracheophyta</taxon>
        <taxon>Spermatophyta</taxon>
        <taxon>Magnoliopsida</taxon>
        <taxon>eudicotyledons</taxon>
        <taxon>Gunneridae</taxon>
        <taxon>Pentapetalae</taxon>
        <taxon>rosids</taxon>
        <taxon>fabids</taxon>
        <taxon>Fabales</taxon>
        <taxon>Fabaceae</taxon>
        <taxon>Papilionoideae</taxon>
        <taxon>50 kb inversion clade</taxon>
        <taxon>NPAAA clade</taxon>
        <taxon>Hologalegina</taxon>
        <taxon>IRL clade</taxon>
        <taxon>Trifolieae</taxon>
        <taxon>Trifolium</taxon>
    </lineage>
</organism>
<proteinExistence type="predicted"/>
<accession>A0A2K3JUI9</accession>
<evidence type="ECO:0000256" key="1">
    <source>
        <dbReference type="SAM" id="MobiDB-lite"/>
    </source>
</evidence>
<name>A0A2K3JUI9_TRIPR</name>
<comment type="caution">
    <text evidence="2">The sequence shown here is derived from an EMBL/GenBank/DDBJ whole genome shotgun (WGS) entry which is preliminary data.</text>
</comment>
<evidence type="ECO:0000313" key="3">
    <source>
        <dbReference type="Proteomes" id="UP000236291"/>
    </source>
</evidence>
<reference evidence="2 3" key="2">
    <citation type="journal article" date="2017" name="Front. Plant Sci.">
        <title>Gene Classification and Mining of Molecular Markers Useful in Red Clover (Trifolium pratense) Breeding.</title>
        <authorList>
            <person name="Istvanek J."/>
            <person name="Dluhosova J."/>
            <person name="Dluhos P."/>
            <person name="Patkova L."/>
            <person name="Nedelnik J."/>
            <person name="Repkova J."/>
        </authorList>
    </citation>
    <scope>NUCLEOTIDE SEQUENCE [LARGE SCALE GENOMIC DNA]</scope>
    <source>
        <strain evidence="3">cv. Tatra</strain>
        <tissue evidence="2">Young leaves</tissue>
    </source>
</reference>
<sequence length="135" mass="14806">MGILETRWGYPIPVGYGFGLSFLSPLEFGMGLGKPELYGFGFGFGEGKTRPRPAPLPCLLVKVVHRSISLDESPVPRGRGPSSPEFGASSGIKWFQSSPKCSCRESNRGPPYQVQLQSPLNQLTFGKSTFIFLHR</sequence>
<feature type="compositionally biased region" description="Low complexity" evidence="1">
    <location>
        <begin position="73"/>
        <end position="84"/>
    </location>
</feature>
<gene>
    <name evidence="2" type="ORF">L195_g058820</name>
</gene>